<reference evidence="4" key="1">
    <citation type="submission" date="2012-12" db="EMBL/GenBank/DDBJ databases">
        <authorList>
            <person name="Hellsten U."/>
            <person name="Grimwood J."/>
            <person name="Chapman J.A."/>
            <person name="Shapiro H."/>
            <person name="Aerts A."/>
            <person name="Otillar R.P."/>
            <person name="Terry A.Y."/>
            <person name="Boore J.L."/>
            <person name="Simakov O."/>
            <person name="Marletaz F."/>
            <person name="Cho S.-J."/>
            <person name="Edsinger-Gonzales E."/>
            <person name="Havlak P."/>
            <person name="Kuo D.-H."/>
            <person name="Larsson T."/>
            <person name="Lv J."/>
            <person name="Arendt D."/>
            <person name="Savage R."/>
            <person name="Osoegawa K."/>
            <person name="de Jong P."/>
            <person name="Lindberg D.R."/>
            <person name="Seaver E.C."/>
            <person name="Weisblat D.A."/>
            <person name="Putnam N.H."/>
            <person name="Grigoriev I.V."/>
            <person name="Rokhsar D.S."/>
        </authorList>
    </citation>
    <scope>NUCLEOTIDE SEQUENCE</scope>
</reference>
<protein>
    <submittedName>
        <fullName evidence="2 3">Uncharacterized protein</fullName>
    </submittedName>
</protein>
<organism evidence="3 4">
    <name type="scientific">Helobdella robusta</name>
    <name type="common">Californian leech</name>
    <dbReference type="NCBI Taxonomy" id="6412"/>
    <lineage>
        <taxon>Eukaryota</taxon>
        <taxon>Metazoa</taxon>
        <taxon>Spiralia</taxon>
        <taxon>Lophotrochozoa</taxon>
        <taxon>Annelida</taxon>
        <taxon>Clitellata</taxon>
        <taxon>Hirudinea</taxon>
        <taxon>Rhynchobdellida</taxon>
        <taxon>Glossiphoniidae</taxon>
        <taxon>Helobdella</taxon>
    </lineage>
</organism>
<dbReference type="EMBL" id="KB096716">
    <property type="protein sequence ID" value="ESO02939.1"/>
    <property type="molecule type" value="Genomic_DNA"/>
</dbReference>
<dbReference type="InParanoid" id="T1FTN3"/>
<evidence type="ECO:0000313" key="2">
    <source>
        <dbReference type="EMBL" id="ESO02939.1"/>
    </source>
</evidence>
<dbReference type="KEGG" id="hro:HELRODRAFT_192167"/>
<feature type="region of interest" description="Disordered" evidence="1">
    <location>
        <begin position="181"/>
        <end position="205"/>
    </location>
</feature>
<accession>T1FTN3</accession>
<dbReference type="AlphaFoldDB" id="T1FTN3"/>
<name>T1FTN3_HELRO</name>
<dbReference type="EMBL" id="AMQM01004907">
    <property type="status" value="NOT_ANNOTATED_CDS"/>
    <property type="molecule type" value="Genomic_DNA"/>
</dbReference>
<dbReference type="CTD" id="20212180"/>
<dbReference type="HOGENOM" id="CLU_1338860_0_0_1"/>
<evidence type="ECO:0000256" key="1">
    <source>
        <dbReference type="SAM" id="MobiDB-lite"/>
    </source>
</evidence>
<keyword evidence="4" id="KW-1185">Reference proteome</keyword>
<reference evidence="2 4" key="2">
    <citation type="journal article" date="2013" name="Nature">
        <title>Insights into bilaterian evolution from three spiralian genomes.</title>
        <authorList>
            <person name="Simakov O."/>
            <person name="Marletaz F."/>
            <person name="Cho S.J."/>
            <person name="Edsinger-Gonzales E."/>
            <person name="Havlak P."/>
            <person name="Hellsten U."/>
            <person name="Kuo D.H."/>
            <person name="Larsson T."/>
            <person name="Lv J."/>
            <person name="Arendt D."/>
            <person name="Savage R."/>
            <person name="Osoegawa K."/>
            <person name="de Jong P."/>
            <person name="Grimwood J."/>
            <person name="Chapman J.A."/>
            <person name="Shapiro H."/>
            <person name="Aerts A."/>
            <person name="Otillar R.P."/>
            <person name="Terry A.Y."/>
            <person name="Boore J.L."/>
            <person name="Grigoriev I.V."/>
            <person name="Lindberg D.R."/>
            <person name="Seaver E.C."/>
            <person name="Weisblat D.A."/>
            <person name="Putnam N.H."/>
            <person name="Rokhsar D.S."/>
        </authorList>
    </citation>
    <scope>NUCLEOTIDE SEQUENCE</scope>
</reference>
<dbReference type="EnsemblMetazoa" id="HelroT192167">
    <property type="protein sequence ID" value="HelroP192167"/>
    <property type="gene ID" value="HelroG192167"/>
</dbReference>
<proteinExistence type="predicted"/>
<dbReference type="RefSeq" id="XP_009019153.1">
    <property type="nucleotide sequence ID" value="XM_009020905.1"/>
</dbReference>
<dbReference type="GeneID" id="20212180"/>
<evidence type="ECO:0000313" key="3">
    <source>
        <dbReference type="EnsemblMetazoa" id="HelroP192167"/>
    </source>
</evidence>
<dbReference type="Proteomes" id="UP000015101">
    <property type="component" value="Unassembled WGS sequence"/>
</dbReference>
<evidence type="ECO:0000313" key="4">
    <source>
        <dbReference type="Proteomes" id="UP000015101"/>
    </source>
</evidence>
<gene>
    <name evidence="3" type="primary">20212180</name>
    <name evidence="2" type="ORF">HELRODRAFT_192167</name>
</gene>
<reference evidence="3" key="3">
    <citation type="submission" date="2015-06" db="UniProtKB">
        <authorList>
            <consortium name="EnsemblMetazoa"/>
        </authorList>
    </citation>
    <scope>IDENTIFICATION</scope>
</reference>
<sequence>MTNYAVVFFVSKLITKKLLRNFTIITFVKSQEEKNRKSNNYRKDCREKRSRLKTNNIREVFVSPHFNSYKVLKIGFCGGECVIALKSGFDASPQLVEAELVYLGQSAGTLKCSLHIIVKDETNMQAFAKRRKPSVDLIYIDADFLQKHLNNRSTTSCIYADFLPPTQPNQPNKTSANVHKLHQGVHSFDSENKTKPPVLPRRKKT</sequence>